<evidence type="ECO:0000313" key="2">
    <source>
        <dbReference type="Proteomes" id="UP001141327"/>
    </source>
</evidence>
<name>A0ABQ8U0U3_9EUKA</name>
<dbReference type="Proteomes" id="UP001141327">
    <property type="component" value="Unassembled WGS sequence"/>
</dbReference>
<protein>
    <submittedName>
        <fullName evidence="1">Uncharacterized protein</fullName>
    </submittedName>
</protein>
<dbReference type="EMBL" id="JAPMOS010000415">
    <property type="protein sequence ID" value="KAJ4452682.1"/>
    <property type="molecule type" value="Genomic_DNA"/>
</dbReference>
<organism evidence="1 2">
    <name type="scientific">Paratrimastix pyriformis</name>
    <dbReference type="NCBI Taxonomy" id="342808"/>
    <lineage>
        <taxon>Eukaryota</taxon>
        <taxon>Metamonada</taxon>
        <taxon>Preaxostyla</taxon>
        <taxon>Paratrimastigidae</taxon>
        <taxon>Paratrimastix</taxon>
    </lineage>
</organism>
<keyword evidence="2" id="KW-1185">Reference proteome</keyword>
<evidence type="ECO:0000313" key="1">
    <source>
        <dbReference type="EMBL" id="KAJ4452682.1"/>
    </source>
</evidence>
<reference evidence="1" key="1">
    <citation type="journal article" date="2022" name="bioRxiv">
        <title>Genomics of Preaxostyla Flagellates Illuminates Evolutionary Transitions and the Path Towards Mitochondrial Loss.</title>
        <authorList>
            <person name="Novak L.V.F."/>
            <person name="Treitli S.C."/>
            <person name="Pyrih J."/>
            <person name="Halakuc P."/>
            <person name="Pipaliya S.V."/>
            <person name="Vacek V."/>
            <person name="Brzon O."/>
            <person name="Soukal P."/>
            <person name="Eme L."/>
            <person name="Dacks J.B."/>
            <person name="Karnkowska A."/>
            <person name="Elias M."/>
            <person name="Hampl V."/>
        </authorList>
    </citation>
    <scope>NUCLEOTIDE SEQUENCE</scope>
    <source>
        <strain evidence="1">RCP-MX</strain>
    </source>
</reference>
<comment type="caution">
    <text evidence="1">The sequence shown here is derived from an EMBL/GenBank/DDBJ whole genome shotgun (WGS) entry which is preliminary data.</text>
</comment>
<proteinExistence type="predicted"/>
<gene>
    <name evidence="1" type="ORF">PAPYR_13085</name>
</gene>
<accession>A0ABQ8U0U3</accession>
<sequence length="91" mass="10185">MSSRCLVVSRLDRVCLGGGPCLVSEITTDIWPLDACLTVWSDGRSFWDVADAALWERMWPLILVGLVKGIINSTGLSRWELQCLHLHKTSE</sequence>